<dbReference type="AlphaFoldDB" id="A0A3M7Q9N7"/>
<dbReference type="Proteomes" id="UP000276133">
    <property type="component" value="Unassembled WGS sequence"/>
</dbReference>
<evidence type="ECO:0000313" key="2">
    <source>
        <dbReference type="Proteomes" id="UP000276133"/>
    </source>
</evidence>
<gene>
    <name evidence="1" type="ORF">BpHYR1_002179</name>
</gene>
<name>A0A3M7Q9N7_BRAPC</name>
<organism evidence="1 2">
    <name type="scientific">Brachionus plicatilis</name>
    <name type="common">Marine rotifer</name>
    <name type="synonym">Brachionus muelleri</name>
    <dbReference type="NCBI Taxonomy" id="10195"/>
    <lineage>
        <taxon>Eukaryota</taxon>
        <taxon>Metazoa</taxon>
        <taxon>Spiralia</taxon>
        <taxon>Gnathifera</taxon>
        <taxon>Rotifera</taxon>
        <taxon>Eurotatoria</taxon>
        <taxon>Monogononta</taxon>
        <taxon>Pseudotrocha</taxon>
        <taxon>Ploima</taxon>
        <taxon>Brachionidae</taxon>
        <taxon>Brachionus</taxon>
    </lineage>
</organism>
<comment type="caution">
    <text evidence="1">The sequence shown here is derived from an EMBL/GenBank/DDBJ whole genome shotgun (WGS) entry which is preliminary data.</text>
</comment>
<protein>
    <submittedName>
        <fullName evidence="1">Uncharacterized protein</fullName>
    </submittedName>
</protein>
<proteinExistence type="predicted"/>
<reference evidence="1 2" key="1">
    <citation type="journal article" date="2018" name="Sci. Rep.">
        <title>Genomic signatures of local adaptation to the degree of environmental predictability in rotifers.</title>
        <authorList>
            <person name="Franch-Gras L."/>
            <person name="Hahn C."/>
            <person name="Garcia-Roger E.M."/>
            <person name="Carmona M.J."/>
            <person name="Serra M."/>
            <person name="Gomez A."/>
        </authorList>
    </citation>
    <scope>NUCLEOTIDE SEQUENCE [LARGE SCALE GENOMIC DNA]</scope>
    <source>
        <strain evidence="1">HYR1</strain>
    </source>
</reference>
<dbReference type="EMBL" id="REGN01006892">
    <property type="protein sequence ID" value="RNA07959.1"/>
    <property type="molecule type" value="Genomic_DNA"/>
</dbReference>
<evidence type="ECO:0000313" key="1">
    <source>
        <dbReference type="EMBL" id="RNA07959.1"/>
    </source>
</evidence>
<sequence length="62" mass="7735">MITRFRNMIKMLLRIFLIKIKTKTRDIFDFESLKNKRNDFEKKIQTLFMKKMRDIINSDSKY</sequence>
<keyword evidence="2" id="KW-1185">Reference proteome</keyword>
<accession>A0A3M7Q9N7</accession>